<feature type="binding site" evidence="13">
    <location>
        <position position="280"/>
    </location>
    <ligand>
        <name>ATP</name>
        <dbReference type="ChEBI" id="CHEBI:30616"/>
    </ligand>
</feature>
<keyword evidence="4 13" id="KW-0963">Cytoplasm</keyword>
<accession>A0A8J7TPG1</accession>
<evidence type="ECO:0000256" key="4">
    <source>
        <dbReference type="ARBA" id="ARBA00022490"/>
    </source>
</evidence>
<dbReference type="GO" id="GO:0008270">
    <property type="term" value="F:zinc ion binding"/>
    <property type="evidence" value="ECO:0007669"/>
    <property type="project" value="UniProtKB-UniRule"/>
</dbReference>
<comment type="subcellular location">
    <subcellularLocation>
        <location evidence="1 13">Cytoplasm</location>
    </subcellularLocation>
</comment>
<dbReference type="AlphaFoldDB" id="A0A8J7TPG1"/>
<evidence type="ECO:0000256" key="10">
    <source>
        <dbReference type="ARBA" id="ARBA00022917"/>
    </source>
</evidence>
<dbReference type="Proteomes" id="UP000664277">
    <property type="component" value="Unassembled WGS sequence"/>
</dbReference>
<evidence type="ECO:0000256" key="5">
    <source>
        <dbReference type="ARBA" id="ARBA00022598"/>
    </source>
</evidence>
<feature type="binding site" evidence="13">
    <location>
        <position position="249"/>
    </location>
    <ligand>
        <name>Zn(2+)</name>
        <dbReference type="ChEBI" id="CHEBI:29105"/>
    </ligand>
</feature>
<dbReference type="PRINTS" id="PR00983">
    <property type="entry name" value="TRNASYNTHCYS"/>
</dbReference>
<dbReference type="GO" id="GO:0005829">
    <property type="term" value="C:cytosol"/>
    <property type="evidence" value="ECO:0007669"/>
    <property type="project" value="TreeGrafter"/>
</dbReference>
<dbReference type="EC" id="6.1.1.16" evidence="13"/>
<dbReference type="Pfam" id="PF01406">
    <property type="entry name" value="tRNA-synt_1e"/>
    <property type="match status" value="1"/>
</dbReference>
<keyword evidence="10 13" id="KW-0648">Protein biosynthesis</keyword>
<dbReference type="InterPro" id="IPR015273">
    <property type="entry name" value="Cys-tRNA-synt_Ia_DALR"/>
</dbReference>
<keyword evidence="6 13" id="KW-0479">Metal-binding</keyword>
<protein>
    <recommendedName>
        <fullName evidence="13">Cysteine--tRNA ligase</fullName>
        <ecNumber evidence="13">6.1.1.16</ecNumber>
    </recommendedName>
    <alternativeName>
        <fullName evidence="13">Cysteinyl-tRNA synthetase</fullName>
        <shortName evidence="13">CysRS</shortName>
    </alternativeName>
</protein>
<dbReference type="PANTHER" id="PTHR10890:SF3">
    <property type="entry name" value="CYSTEINE--TRNA LIGASE, CYTOPLASMIC"/>
    <property type="match status" value="1"/>
</dbReference>
<dbReference type="EMBL" id="JAFLCK010000029">
    <property type="protein sequence ID" value="MBN8662008.1"/>
    <property type="molecule type" value="Genomic_DNA"/>
</dbReference>
<dbReference type="GO" id="GO:0006423">
    <property type="term" value="P:cysteinyl-tRNA aminoacylation"/>
    <property type="evidence" value="ECO:0007669"/>
    <property type="project" value="UniProtKB-UniRule"/>
</dbReference>
<evidence type="ECO:0000256" key="7">
    <source>
        <dbReference type="ARBA" id="ARBA00022741"/>
    </source>
</evidence>
<feature type="domain" description="Cysteinyl-tRNA synthetase class Ia DALR" evidence="14">
    <location>
        <begin position="360"/>
        <end position="421"/>
    </location>
</feature>
<keyword evidence="5 13" id="KW-0436">Ligase</keyword>
<dbReference type="Gene3D" id="1.20.120.1910">
    <property type="entry name" value="Cysteine-tRNA ligase, C-terminal anti-codon recognition domain"/>
    <property type="match status" value="1"/>
</dbReference>
<proteinExistence type="inferred from homology"/>
<evidence type="ECO:0000256" key="8">
    <source>
        <dbReference type="ARBA" id="ARBA00022833"/>
    </source>
</evidence>
<gene>
    <name evidence="13" type="primary">cysS</name>
    <name evidence="15" type="ORF">J0M35_16690</name>
</gene>
<evidence type="ECO:0000313" key="16">
    <source>
        <dbReference type="Proteomes" id="UP000664277"/>
    </source>
</evidence>
<evidence type="ECO:0000256" key="12">
    <source>
        <dbReference type="ARBA" id="ARBA00047398"/>
    </source>
</evidence>
<feature type="short sequence motif" description="'KMSKS' region" evidence="13">
    <location>
        <begin position="277"/>
        <end position="281"/>
    </location>
</feature>
<dbReference type="Pfam" id="PF23493">
    <property type="entry name" value="CysS_C"/>
    <property type="match status" value="1"/>
</dbReference>
<evidence type="ECO:0000256" key="13">
    <source>
        <dbReference type="HAMAP-Rule" id="MF_00041"/>
    </source>
</evidence>
<feature type="binding site" evidence="13">
    <location>
        <position position="220"/>
    </location>
    <ligand>
        <name>Zn(2+)</name>
        <dbReference type="ChEBI" id="CHEBI:29105"/>
    </ligand>
</feature>
<keyword evidence="8 13" id="KW-0862">Zinc</keyword>
<dbReference type="InterPro" id="IPR009080">
    <property type="entry name" value="tRNAsynth_Ia_anticodon-bd"/>
</dbReference>
<dbReference type="InterPro" id="IPR056411">
    <property type="entry name" value="CysS_C"/>
</dbReference>
<evidence type="ECO:0000313" key="15">
    <source>
        <dbReference type="EMBL" id="MBN8662008.1"/>
    </source>
</evidence>
<feature type="short sequence motif" description="'HIGH' region" evidence="13">
    <location>
        <begin position="36"/>
        <end position="46"/>
    </location>
</feature>
<evidence type="ECO:0000256" key="6">
    <source>
        <dbReference type="ARBA" id="ARBA00022723"/>
    </source>
</evidence>
<comment type="caution">
    <text evidence="15">The sequence shown here is derived from an EMBL/GenBank/DDBJ whole genome shotgun (WGS) entry which is preliminary data.</text>
</comment>
<evidence type="ECO:0000256" key="3">
    <source>
        <dbReference type="ARBA" id="ARBA00011245"/>
    </source>
</evidence>
<organism evidence="15 16">
    <name type="scientific">Candidatus Obscuribacter phosphatis</name>
    <dbReference type="NCBI Taxonomy" id="1906157"/>
    <lineage>
        <taxon>Bacteria</taxon>
        <taxon>Bacillati</taxon>
        <taxon>Candidatus Melainabacteria</taxon>
        <taxon>Candidatus Obscuribacterales</taxon>
        <taxon>Candidatus Obscuribacteraceae</taxon>
        <taxon>Candidatus Obscuribacter</taxon>
    </lineage>
</organism>
<dbReference type="SUPFAM" id="SSF47323">
    <property type="entry name" value="Anticodon-binding domain of a subclass of class I aminoacyl-tRNA synthetases"/>
    <property type="match status" value="1"/>
</dbReference>
<sequence>MNSEVEKIQVFNTLTGKKEDFVPVSGKTVKIYACGPTVYDSSHLGHARKEIVWDTVQRYLRFVGYDVIYVRNITDVDDKIINRAKERGIGPDKLAREYTFAFWEDMHALNVQAPDFEPRATEFIAQMISFVEGLIKAGHAYQAGGDVYFDVGSFNDYGKLGKKNLDELMVGAREQVVAQEELQKLKKNAVDFALWKSADKDELGWQSPWGYGRPGWHLECSTMVKHILGETIDIHSGGEDLVFPHHENEIAQSEALHKHPLARYWLHNGFIQVSQEKMAKSLGNFKTIKDLLHEYEPDAIRLFVLQTHYRNPIDFSPESLAAVKSGLQRLVRAAHLNDGLELKGAAGKDILAAAEKFKAEFRQAMNNDFNTAIAISHLYQIADQISALKDKESAARQVLIDVLLEHAAVLGLTLLDNRKNLKDEQKEKLVGILLEMRQKAKADKDFERADAIRKQLTDIGIAVMDTPQGATWETI</sequence>
<dbReference type="PANTHER" id="PTHR10890">
    <property type="entry name" value="CYSTEINYL-TRNA SYNTHETASE"/>
    <property type="match status" value="1"/>
</dbReference>
<dbReference type="Pfam" id="PF09190">
    <property type="entry name" value="DALR_2"/>
    <property type="match status" value="1"/>
</dbReference>
<dbReference type="InterPro" id="IPR015803">
    <property type="entry name" value="Cys-tRNA-ligase"/>
</dbReference>
<feature type="binding site" evidence="13">
    <location>
        <position position="245"/>
    </location>
    <ligand>
        <name>Zn(2+)</name>
        <dbReference type="ChEBI" id="CHEBI:29105"/>
    </ligand>
</feature>
<dbReference type="GO" id="GO:0004817">
    <property type="term" value="F:cysteine-tRNA ligase activity"/>
    <property type="evidence" value="ECO:0007669"/>
    <property type="project" value="UniProtKB-UniRule"/>
</dbReference>
<keyword evidence="7 13" id="KW-0547">Nucleotide-binding</keyword>
<dbReference type="HAMAP" id="MF_00041">
    <property type="entry name" value="Cys_tRNA_synth"/>
    <property type="match status" value="1"/>
</dbReference>
<comment type="catalytic activity">
    <reaction evidence="12 13">
        <text>tRNA(Cys) + L-cysteine + ATP = L-cysteinyl-tRNA(Cys) + AMP + diphosphate</text>
        <dbReference type="Rhea" id="RHEA:17773"/>
        <dbReference type="Rhea" id="RHEA-COMP:9661"/>
        <dbReference type="Rhea" id="RHEA-COMP:9679"/>
        <dbReference type="ChEBI" id="CHEBI:30616"/>
        <dbReference type="ChEBI" id="CHEBI:33019"/>
        <dbReference type="ChEBI" id="CHEBI:35235"/>
        <dbReference type="ChEBI" id="CHEBI:78442"/>
        <dbReference type="ChEBI" id="CHEBI:78517"/>
        <dbReference type="ChEBI" id="CHEBI:456215"/>
        <dbReference type="EC" id="6.1.1.16"/>
    </reaction>
</comment>
<reference evidence="15" key="1">
    <citation type="submission" date="2021-02" db="EMBL/GenBank/DDBJ databases">
        <title>Genome-Resolved Metagenomics of a Microbial Community Performing Photosynthetic Biological Nutrient Removal.</title>
        <authorList>
            <person name="Mcdaniel E.A."/>
        </authorList>
    </citation>
    <scope>NUCLEOTIDE SEQUENCE</scope>
    <source>
        <strain evidence="15">UWPOB_OBS1</strain>
    </source>
</reference>
<comment type="subunit">
    <text evidence="3 13">Monomer.</text>
</comment>
<dbReference type="SUPFAM" id="SSF52374">
    <property type="entry name" value="Nucleotidylyl transferase"/>
    <property type="match status" value="1"/>
</dbReference>
<dbReference type="CDD" id="cd00672">
    <property type="entry name" value="CysRS_core"/>
    <property type="match status" value="1"/>
</dbReference>
<keyword evidence="11 13" id="KW-0030">Aminoacyl-tRNA synthetase</keyword>
<comment type="similarity">
    <text evidence="2 13">Belongs to the class-I aminoacyl-tRNA synthetase family.</text>
</comment>
<dbReference type="InterPro" id="IPR024909">
    <property type="entry name" value="Cys-tRNA/MSH_ligase"/>
</dbReference>
<evidence type="ECO:0000256" key="2">
    <source>
        <dbReference type="ARBA" id="ARBA00005594"/>
    </source>
</evidence>
<dbReference type="NCBIfam" id="TIGR00435">
    <property type="entry name" value="cysS"/>
    <property type="match status" value="1"/>
</dbReference>
<evidence type="ECO:0000256" key="1">
    <source>
        <dbReference type="ARBA" id="ARBA00004496"/>
    </source>
</evidence>
<dbReference type="InterPro" id="IPR014729">
    <property type="entry name" value="Rossmann-like_a/b/a_fold"/>
</dbReference>
<dbReference type="SMART" id="SM00840">
    <property type="entry name" value="DALR_2"/>
    <property type="match status" value="1"/>
</dbReference>
<dbReference type="InterPro" id="IPR032678">
    <property type="entry name" value="tRNA-synt_1_cat_dom"/>
</dbReference>
<comment type="cofactor">
    <cofactor evidence="13">
        <name>Zn(2+)</name>
        <dbReference type="ChEBI" id="CHEBI:29105"/>
    </cofactor>
    <text evidence="13">Binds 1 zinc ion per subunit.</text>
</comment>
<keyword evidence="9 13" id="KW-0067">ATP-binding</keyword>
<evidence type="ECO:0000256" key="11">
    <source>
        <dbReference type="ARBA" id="ARBA00023146"/>
    </source>
</evidence>
<name>A0A8J7TPG1_9BACT</name>
<dbReference type="Gene3D" id="3.40.50.620">
    <property type="entry name" value="HUPs"/>
    <property type="match status" value="1"/>
</dbReference>
<evidence type="ECO:0000259" key="14">
    <source>
        <dbReference type="SMART" id="SM00840"/>
    </source>
</evidence>
<feature type="binding site" evidence="13">
    <location>
        <position position="34"/>
    </location>
    <ligand>
        <name>Zn(2+)</name>
        <dbReference type="ChEBI" id="CHEBI:29105"/>
    </ligand>
</feature>
<evidence type="ECO:0000256" key="9">
    <source>
        <dbReference type="ARBA" id="ARBA00022840"/>
    </source>
</evidence>
<dbReference type="GO" id="GO:0005524">
    <property type="term" value="F:ATP binding"/>
    <property type="evidence" value="ECO:0007669"/>
    <property type="project" value="UniProtKB-UniRule"/>
</dbReference>
<dbReference type="FunFam" id="3.40.50.620:FF:000009">
    <property type="entry name" value="Cysteine--tRNA ligase"/>
    <property type="match status" value="1"/>
</dbReference>